<gene>
    <name evidence="10" type="primary">waaO</name>
    <name evidence="10" type="synonym">rfaI</name>
    <name evidence="10" type="ORF">FJU30_18870</name>
</gene>
<evidence type="ECO:0000256" key="7">
    <source>
        <dbReference type="ARBA" id="ARBA00022842"/>
    </source>
</evidence>
<accession>A0A5J5FV14</accession>
<dbReference type="NCBIfam" id="NF011718">
    <property type="entry name" value="PRK15171.1"/>
    <property type="match status" value="1"/>
</dbReference>
<evidence type="ECO:0000256" key="1">
    <source>
        <dbReference type="ARBA" id="ARBA00001946"/>
    </source>
</evidence>
<dbReference type="AlphaFoldDB" id="A0A5J5FV14"/>
<evidence type="ECO:0000313" key="11">
    <source>
        <dbReference type="Proteomes" id="UP000335415"/>
    </source>
</evidence>
<evidence type="ECO:0000259" key="9">
    <source>
        <dbReference type="Pfam" id="PF08437"/>
    </source>
</evidence>
<dbReference type="GO" id="GO:0008918">
    <property type="term" value="F:lipopolysaccharide 3-alpha-galactosyltransferase activity"/>
    <property type="evidence" value="ECO:0007669"/>
    <property type="project" value="UniProtKB-EC"/>
</dbReference>
<evidence type="ECO:0000256" key="2">
    <source>
        <dbReference type="ARBA" id="ARBA00004713"/>
    </source>
</evidence>
<protein>
    <submittedName>
        <fullName evidence="10">Lipopolysaccharide 3-alpha-galactosyltransferase</fullName>
        <ecNumber evidence="10">2.4.1.44</ecNumber>
    </submittedName>
</protein>
<evidence type="ECO:0000313" key="10">
    <source>
        <dbReference type="EMBL" id="KAA8997303.1"/>
    </source>
</evidence>
<comment type="caution">
    <text evidence="10">The sequence shown here is derived from an EMBL/GenBank/DDBJ whole genome shotgun (WGS) entry which is preliminary data.</text>
</comment>
<dbReference type="EMBL" id="VYKJ01000011">
    <property type="protein sequence ID" value="KAA8997303.1"/>
    <property type="molecule type" value="Genomic_DNA"/>
</dbReference>
<reference evidence="10 11" key="1">
    <citation type="submission" date="2019-09" db="EMBL/GenBank/DDBJ databases">
        <authorList>
            <person name="Li Y."/>
        </authorList>
    </citation>
    <scope>NUCLEOTIDE SEQUENCE [LARGE SCALE GENOMIC DNA]</scope>
    <source>
        <strain evidence="10 11">L3-3HA</strain>
    </source>
</reference>
<evidence type="ECO:0000256" key="5">
    <source>
        <dbReference type="ARBA" id="ARBA00022679"/>
    </source>
</evidence>
<dbReference type="InterPro" id="IPR002495">
    <property type="entry name" value="Glyco_trans_8"/>
</dbReference>
<keyword evidence="4 10" id="KW-0328">Glycosyltransferase</keyword>
<evidence type="ECO:0000256" key="3">
    <source>
        <dbReference type="ARBA" id="ARBA00006351"/>
    </source>
</evidence>
<keyword evidence="8" id="KW-0448">Lipopolysaccharide biosynthesis</keyword>
<keyword evidence="5 10" id="KW-0808">Transferase</keyword>
<keyword evidence="11" id="KW-1185">Reference proteome</keyword>
<evidence type="ECO:0000256" key="4">
    <source>
        <dbReference type="ARBA" id="ARBA00022676"/>
    </source>
</evidence>
<organism evidence="10 11">
    <name type="scientific">Affinibrenneria salicis</name>
    <dbReference type="NCBI Taxonomy" id="2590031"/>
    <lineage>
        <taxon>Bacteria</taxon>
        <taxon>Pseudomonadati</taxon>
        <taxon>Pseudomonadota</taxon>
        <taxon>Gammaproteobacteria</taxon>
        <taxon>Enterobacterales</taxon>
        <taxon>Pectobacteriaceae</taxon>
        <taxon>Affinibrenneria</taxon>
    </lineage>
</organism>
<dbReference type="PANTHER" id="PTHR13778:SF47">
    <property type="entry name" value="LIPOPOLYSACCHARIDE 1,3-GALACTOSYLTRANSFERASE"/>
    <property type="match status" value="1"/>
</dbReference>
<dbReference type="PANTHER" id="PTHR13778">
    <property type="entry name" value="GLYCOSYLTRANSFERASE 8 DOMAIN-CONTAINING PROTEIN"/>
    <property type="match status" value="1"/>
</dbReference>
<evidence type="ECO:0000256" key="8">
    <source>
        <dbReference type="ARBA" id="ARBA00022985"/>
    </source>
</evidence>
<dbReference type="RefSeq" id="WP_150436532.1">
    <property type="nucleotide sequence ID" value="NZ_VYKJ01000011.1"/>
</dbReference>
<dbReference type="InterPro" id="IPR029044">
    <property type="entry name" value="Nucleotide-diphossugar_trans"/>
</dbReference>
<dbReference type="OrthoDB" id="9807549at2"/>
<comment type="similarity">
    <text evidence="3">Belongs to the glycosyltransferase 8 family.</text>
</comment>
<dbReference type="SUPFAM" id="SSF53448">
    <property type="entry name" value="Nucleotide-diphospho-sugar transferases"/>
    <property type="match status" value="1"/>
</dbReference>
<keyword evidence="6" id="KW-0479">Metal-binding</keyword>
<comment type="cofactor">
    <cofactor evidence="1">
        <name>Mg(2+)</name>
        <dbReference type="ChEBI" id="CHEBI:18420"/>
    </cofactor>
</comment>
<dbReference type="InterPro" id="IPR050748">
    <property type="entry name" value="Glycosyltrans_8_dom-fam"/>
</dbReference>
<dbReference type="GO" id="GO:0046872">
    <property type="term" value="F:metal ion binding"/>
    <property type="evidence" value="ECO:0007669"/>
    <property type="project" value="UniProtKB-KW"/>
</dbReference>
<keyword evidence="7" id="KW-0460">Magnesium</keyword>
<name>A0A5J5FV14_9GAMM</name>
<dbReference type="Proteomes" id="UP000335415">
    <property type="component" value="Unassembled WGS sequence"/>
</dbReference>
<evidence type="ECO:0000256" key="6">
    <source>
        <dbReference type="ARBA" id="ARBA00022723"/>
    </source>
</evidence>
<comment type="pathway">
    <text evidence="2">Bacterial outer membrane biogenesis; LPS core biosynthesis.</text>
</comment>
<feature type="domain" description="Glycosyl transferase family 8 C-terminal" evidence="9">
    <location>
        <begin position="280"/>
        <end position="336"/>
    </location>
</feature>
<dbReference type="CDD" id="cd04194">
    <property type="entry name" value="GT8_A4GalT_like"/>
    <property type="match status" value="1"/>
</dbReference>
<dbReference type="Pfam" id="PF08437">
    <property type="entry name" value="Glyco_transf_8C"/>
    <property type="match status" value="1"/>
</dbReference>
<dbReference type="InterPro" id="IPR013645">
    <property type="entry name" value="Glyco_transf_8N"/>
</dbReference>
<dbReference type="EC" id="2.4.1.44" evidence="10"/>
<dbReference type="Pfam" id="PF01501">
    <property type="entry name" value="Glyco_transf_8"/>
    <property type="match status" value="1"/>
</dbReference>
<sequence>MYFNKNDVITETIEFSFSATPDTPATLNISFGTDKNFLFGCAISIASILVNNPGQQLAFHVFTDTLEADEREKFSALAQQYNTTITLYIVNCDWLKRLPSTKNWSYAIYFRFIITDYFSKILDKIVYLDSDITCNGSLQELIDLDISDYIIAAVAEGERGWWAKCARRLATPTIGKGYFNSGFLLINLKKWHEHNITQKTMEMLMDNQSKGKISYPDQDILNILLPGHILFLDKKYNTQFSINYELKCKFGQTYPHPINDNTVFIHYIGPTKPWHAWADYPSTQFFQQAKLHSPWKEVPLQEPQDANQLRYCAKHMFHRKKIIHSFYFHCLYLLKKIK</sequence>
<proteinExistence type="inferred from homology"/>
<dbReference type="Gene3D" id="3.90.550.10">
    <property type="entry name" value="Spore Coat Polysaccharide Biosynthesis Protein SpsA, Chain A"/>
    <property type="match status" value="1"/>
</dbReference>